<feature type="domain" description="Fibronectin type-III" evidence="2">
    <location>
        <begin position="143"/>
        <end position="228"/>
    </location>
</feature>
<evidence type="ECO:0000259" key="2">
    <source>
        <dbReference type="PROSITE" id="PS50853"/>
    </source>
</evidence>
<dbReference type="AlphaFoldDB" id="A0A3B0TXZ8"/>
<dbReference type="Pfam" id="PF06283">
    <property type="entry name" value="ThuA"/>
    <property type="match status" value="1"/>
</dbReference>
<dbReference type="EMBL" id="UOEL01000102">
    <property type="protein sequence ID" value="VAW13424.1"/>
    <property type="molecule type" value="Genomic_DNA"/>
</dbReference>
<accession>A0A3B0TXZ8</accession>
<dbReference type="InterPro" id="IPR036116">
    <property type="entry name" value="FN3_sf"/>
</dbReference>
<feature type="domain" description="Fibronectin type-III" evidence="2">
    <location>
        <begin position="45"/>
        <end position="130"/>
    </location>
</feature>
<evidence type="ECO:0000256" key="1">
    <source>
        <dbReference type="SAM" id="MobiDB-lite"/>
    </source>
</evidence>
<dbReference type="SUPFAM" id="SSF49265">
    <property type="entry name" value="Fibronectin type III"/>
    <property type="match status" value="1"/>
</dbReference>
<gene>
    <name evidence="3" type="ORF">MNBD_BACTEROID03-328</name>
</gene>
<dbReference type="CDD" id="cd00063">
    <property type="entry name" value="FN3"/>
    <property type="match status" value="2"/>
</dbReference>
<dbReference type="Gene3D" id="2.60.40.10">
    <property type="entry name" value="Immunoglobulins"/>
    <property type="match status" value="2"/>
</dbReference>
<protein>
    <submittedName>
        <fullName evidence="3">Cytochrome c551/c552</fullName>
    </submittedName>
</protein>
<dbReference type="InterPro" id="IPR029062">
    <property type="entry name" value="Class_I_gatase-like"/>
</dbReference>
<feature type="region of interest" description="Disordered" evidence="1">
    <location>
        <begin position="127"/>
        <end position="148"/>
    </location>
</feature>
<evidence type="ECO:0000313" key="3">
    <source>
        <dbReference type="EMBL" id="VAW13424.1"/>
    </source>
</evidence>
<dbReference type="Pfam" id="PF00041">
    <property type="entry name" value="fn3"/>
    <property type="match status" value="2"/>
</dbReference>
<sequence length="449" mass="49634">MIRHSPPQWSLKVLFIFLAVSLVTCETVDDLFENIKSTDREAPSIPDNLVVSEITSTAMILSWNPSTDNIKVVRYVVYQNDIQVSNDSITSCQSVGLVPETAYSYEVRAIDAVGNISDFSSKAEMTTEKDANEGVKDTVPPTAPSNLIASNTTQTTTELNWVAATDEVGALEYIVFQDTISIATVTETTYQVTGLLANTTYDFTVLAVDSAGNESPLSNVESITTVQEKKSGGDRILVFTKTAGFRHTSILKGINTLKNLGIDNDFEVDQTEDASDFNTDNLQKYKTVVFLNTTGDVLDSAQQTAFENYVKGGGSYMGIHSATDTEHDWPWYGQLVGAYFNGHPAIQEASIDVVDRTHPSTEHLSATWVRTDEWYNFKNMSSNITILLKLDETSYEGGTNSIVHPIAWYHEFDGGRSFYTGGGHTEESYDEPDFRAHLLGGIEYCLRRE</sequence>
<feature type="compositionally biased region" description="Basic and acidic residues" evidence="1">
    <location>
        <begin position="127"/>
        <end position="136"/>
    </location>
</feature>
<dbReference type="InterPro" id="IPR029010">
    <property type="entry name" value="ThuA-like"/>
</dbReference>
<organism evidence="3">
    <name type="scientific">hydrothermal vent metagenome</name>
    <dbReference type="NCBI Taxonomy" id="652676"/>
    <lineage>
        <taxon>unclassified sequences</taxon>
        <taxon>metagenomes</taxon>
        <taxon>ecological metagenomes</taxon>
    </lineage>
</organism>
<name>A0A3B0TXZ8_9ZZZZ</name>
<dbReference type="SMART" id="SM00060">
    <property type="entry name" value="FN3"/>
    <property type="match status" value="2"/>
</dbReference>
<reference evidence="3" key="1">
    <citation type="submission" date="2018-06" db="EMBL/GenBank/DDBJ databases">
        <authorList>
            <person name="Zhirakovskaya E."/>
        </authorList>
    </citation>
    <scope>NUCLEOTIDE SEQUENCE</scope>
</reference>
<proteinExistence type="predicted"/>
<dbReference type="PROSITE" id="PS50853">
    <property type="entry name" value="FN3"/>
    <property type="match status" value="2"/>
</dbReference>
<dbReference type="Gene3D" id="3.40.50.880">
    <property type="match status" value="1"/>
</dbReference>
<dbReference type="InterPro" id="IPR013783">
    <property type="entry name" value="Ig-like_fold"/>
</dbReference>
<dbReference type="SUPFAM" id="SSF52317">
    <property type="entry name" value="Class I glutamine amidotransferase-like"/>
    <property type="match status" value="1"/>
</dbReference>
<dbReference type="PANTHER" id="PTHR40469:SF2">
    <property type="entry name" value="GALACTOSE-BINDING DOMAIN-LIKE SUPERFAMILY PROTEIN"/>
    <property type="match status" value="1"/>
</dbReference>
<dbReference type="PANTHER" id="PTHR40469">
    <property type="entry name" value="SECRETED GLYCOSYL HYDROLASE"/>
    <property type="match status" value="1"/>
</dbReference>
<dbReference type="InterPro" id="IPR003961">
    <property type="entry name" value="FN3_dom"/>
</dbReference>